<evidence type="ECO:0000256" key="10">
    <source>
        <dbReference type="ARBA" id="ARBA00035585"/>
    </source>
</evidence>
<evidence type="ECO:0000256" key="9">
    <source>
        <dbReference type="ARBA" id="ARBA00035120"/>
    </source>
</evidence>
<dbReference type="SUPFAM" id="SSF56542">
    <property type="entry name" value="Substrate-binding domain of HMG-CoA reductase"/>
    <property type="match status" value="1"/>
</dbReference>
<dbReference type="PANTHER" id="PTHR28259:SF1">
    <property type="entry name" value="FLUORIDE EXPORT PROTEIN 1-RELATED"/>
    <property type="match status" value="1"/>
</dbReference>
<dbReference type="GO" id="GO:0005886">
    <property type="term" value="C:plasma membrane"/>
    <property type="evidence" value="ECO:0007669"/>
    <property type="project" value="UniProtKB-SubCell"/>
</dbReference>
<name>A0A1G8CN96_9BACT</name>
<evidence type="ECO:0000256" key="4">
    <source>
        <dbReference type="ARBA" id="ARBA00022692"/>
    </source>
</evidence>
<dbReference type="GO" id="GO:0015936">
    <property type="term" value="P:coenzyme A metabolic process"/>
    <property type="evidence" value="ECO:0007669"/>
    <property type="project" value="InterPro"/>
</dbReference>
<dbReference type="GO" id="GO:0046872">
    <property type="term" value="F:metal ion binding"/>
    <property type="evidence" value="ECO:0007669"/>
    <property type="project" value="UniProtKB-KW"/>
</dbReference>
<keyword evidence="3" id="KW-0997">Cell inner membrane</keyword>
<evidence type="ECO:0000256" key="7">
    <source>
        <dbReference type="ARBA" id="ARBA00023136"/>
    </source>
</evidence>
<dbReference type="Pfam" id="PF02537">
    <property type="entry name" value="CRCB"/>
    <property type="match status" value="1"/>
</dbReference>
<keyword evidence="8 11" id="KW-0407">Ion channel</keyword>
<dbReference type="GO" id="GO:0016616">
    <property type="term" value="F:oxidoreductase activity, acting on the CH-OH group of donors, NAD or NADP as acceptor"/>
    <property type="evidence" value="ECO:0007669"/>
    <property type="project" value="InterPro"/>
</dbReference>
<keyword evidence="5 11" id="KW-1133">Transmembrane helix</keyword>
<feature type="transmembrane region" description="Helical" evidence="11">
    <location>
        <begin position="91"/>
        <end position="115"/>
    </location>
</feature>
<comment type="activity regulation">
    <text evidence="11">Na(+) is not transported, but it plays an essential structural role and its presence is essential for fluoride channel function.</text>
</comment>
<comment type="subcellular location">
    <subcellularLocation>
        <location evidence="1 11">Cell membrane</location>
        <topology evidence="1 11">Multi-pass membrane protein</topology>
    </subcellularLocation>
</comment>
<proteinExistence type="inferred from homology"/>
<dbReference type="GO" id="GO:0140114">
    <property type="term" value="P:cellular detoxification of fluoride"/>
    <property type="evidence" value="ECO:0007669"/>
    <property type="project" value="UniProtKB-UniRule"/>
</dbReference>
<feature type="binding site" evidence="11">
    <location>
        <position position="70"/>
    </location>
    <ligand>
        <name>Na(+)</name>
        <dbReference type="ChEBI" id="CHEBI:29101"/>
        <note>structural</note>
    </ligand>
</feature>
<keyword evidence="6 11" id="KW-0406">Ion transport</keyword>
<keyword evidence="2 11" id="KW-1003">Cell membrane</keyword>
<dbReference type="GO" id="GO:0062054">
    <property type="term" value="F:fluoride channel activity"/>
    <property type="evidence" value="ECO:0007669"/>
    <property type="project" value="UniProtKB-UniRule"/>
</dbReference>
<keyword evidence="13" id="KW-1185">Reference proteome</keyword>
<evidence type="ECO:0000256" key="6">
    <source>
        <dbReference type="ARBA" id="ARBA00023065"/>
    </source>
</evidence>
<dbReference type="InterPro" id="IPR009029">
    <property type="entry name" value="HMG_CoA_Rdtase_sub-bd_dom_sf"/>
</dbReference>
<keyword evidence="11" id="KW-0915">Sodium</keyword>
<accession>A0A1G8CN96</accession>
<dbReference type="AlphaFoldDB" id="A0A1G8CN96"/>
<comment type="catalytic activity">
    <reaction evidence="10">
        <text>fluoride(in) = fluoride(out)</text>
        <dbReference type="Rhea" id="RHEA:76159"/>
        <dbReference type="ChEBI" id="CHEBI:17051"/>
    </reaction>
    <physiologicalReaction direction="left-to-right" evidence="10">
        <dbReference type="Rhea" id="RHEA:76160"/>
    </physiologicalReaction>
</comment>
<feature type="transmembrane region" description="Helical" evidence="11">
    <location>
        <begin position="62"/>
        <end position="79"/>
    </location>
</feature>
<evidence type="ECO:0000256" key="1">
    <source>
        <dbReference type="ARBA" id="ARBA00004651"/>
    </source>
</evidence>
<evidence type="ECO:0000256" key="8">
    <source>
        <dbReference type="ARBA" id="ARBA00023303"/>
    </source>
</evidence>
<keyword evidence="11" id="KW-0479">Metal-binding</keyword>
<keyword evidence="7 11" id="KW-0472">Membrane</keyword>
<evidence type="ECO:0000313" key="12">
    <source>
        <dbReference type="EMBL" id="SDH47001.1"/>
    </source>
</evidence>
<sequence length="122" mass="12791">MIRNLLLVALGGAVGSVLRYLISSLNTSFPWGTFAVNILGSLLIGLLVGFVSKGVLSPEMKLLLVTGFCGGFTTFSTFANESFGMMKAGDALQMALYVAASVIVGIMAVWSGMVLSNHLIRG</sequence>
<feature type="binding site" evidence="11">
    <location>
        <position position="73"/>
    </location>
    <ligand>
        <name>Na(+)</name>
        <dbReference type="ChEBI" id="CHEBI:29101"/>
        <note>structural</note>
    </ligand>
</feature>
<keyword evidence="11" id="KW-0813">Transport</keyword>
<evidence type="ECO:0000256" key="3">
    <source>
        <dbReference type="ARBA" id="ARBA00022519"/>
    </source>
</evidence>
<comment type="similarity">
    <text evidence="9 11">Belongs to the fluoride channel Fluc/FEX (TC 1.A.43) family.</text>
</comment>
<dbReference type="InterPro" id="IPR003691">
    <property type="entry name" value="FluC"/>
</dbReference>
<dbReference type="RefSeq" id="WP_218122953.1">
    <property type="nucleotide sequence ID" value="NZ_CP091791.1"/>
</dbReference>
<dbReference type="Proteomes" id="UP000198779">
    <property type="component" value="Unassembled WGS sequence"/>
</dbReference>
<dbReference type="NCBIfam" id="TIGR00494">
    <property type="entry name" value="crcB"/>
    <property type="match status" value="1"/>
</dbReference>
<feature type="transmembrane region" description="Helical" evidence="11">
    <location>
        <begin position="29"/>
        <end position="50"/>
    </location>
</feature>
<gene>
    <name evidence="11" type="primary">fluC</name>
    <name evidence="11" type="synonym">crcB</name>
    <name evidence="12" type="ORF">SAMN04487901_1393</name>
</gene>
<organism evidence="12 13">
    <name type="scientific">Prevotella communis</name>
    <dbReference type="NCBI Taxonomy" id="2913614"/>
    <lineage>
        <taxon>Bacteria</taxon>
        <taxon>Pseudomonadati</taxon>
        <taxon>Bacteroidota</taxon>
        <taxon>Bacteroidia</taxon>
        <taxon>Bacteroidales</taxon>
        <taxon>Prevotellaceae</taxon>
        <taxon>Prevotella</taxon>
    </lineage>
</organism>
<dbReference type="PANTHER" id="PTHR28259">
    <property type="entry name" value="FLUORIDE EXPORT PROTEIN 1-RELATED"/>
    <property type="match status" value="1"/>
</dbReference>
<reference evidence="13" key="1">
    <citation type="submission" date="2016-10" db="EMBL/GenBank/DDBJ databases">
        <authorList>
            <person name="Varghese N."/>
            <person name="Submissions S."/>
        </authorList>
    </citation>
    <scope>NUCLEOTIDE SEQUENCE [LARGE SCALE GENOMIC DNA]</scope>
    <source>
        <strain evidence="13">BP1-148</strain>
    </source>
</reference>
<comment type="function">
    <text evidence="11">Fluoride-specific ion channel. Important for reducing fluoride concentration in the cell, thus reducing its toxicity.</text>
</comment>
<evidence type="ECO:0000256" key="11">
    <source>
        <dbReference type="HAMAP-Rule" id="MF_00454"/>
    </source>
</evidence>
<protein>
    <recommendedName>
        <fullName evidence="11">Fluoride-specific ion channel FluC</fullName>
    </recommendedName>
</protein>
<evidence type="ECO:0000313" key="13">
    <source>
        <dbReference type="Proteomes" id="UP000198779"/>
    </source>
</evidence>
<dbReference type="EMBL" id="FNCQ01000039">
    <property type="protein sequence ID" value="SDH47001.1"/>
    <property type="molecule type" value="Genomic_DNA"/>
</dbReference>
<evidence type="ECO:0000256" key="5">
    <source>
        <dbReference type="ARBA" id="ARBA00022989"/>
    </source>
</evidence>
<evidence type="ECO:0000256" key="2">
    <source>
        <dbReference type="ARBA" id="ARBA00022475"/>
    </source>
</evidence>
<dbReference type="HAMAP" id="MF_00454">
    <property type="entry name" value="FluC"/>
    <property type="match status" value="1"/>
</dbReference>
<dbReference type="STRING" id="645274.SAMN04487901_1393"/>
<keyword evidence="4 11" id="KW-0812">Transmembrane</keyword>